<feature type="non-terminal residue" evidence="3">
    <location>
        <position position="241"/>
    </location>
</feature>
<proteinExistence type="predicted"/>
<dbReference type="Pfam" id="PF01364">
    <property type="entry name" value="Peptidase_C25"/>
    <property type="match status" value="1"/>
</dbReference>
<organism evidence="3">
    <name type="scientific">marine sediment metagenome</name>
    <dbReference type="NCBI Taxonomy" id="412755"/>
    <lineage>
        <taxon>unclassified sequences</taxon>
        <taxon>metagenomes</taxon>
        <taxon>ecological metagenomes</taxon>
    </lineage>
</organism>
<protein>
    <recommendedName>
        <fullName evidence="2">Gingipain domain-containing protein</fullName>
    </recommendedName>
</protein>
<keyword evidence="1" id="KW-0732">Signal</keyword>
<dbReference type="GO" id="GO:0006508">
    <property type="term" value="P:proteolysis"/>
    <property type="evidence" value="ECO:0007669"/>
    <property type="project" value="InterPro"/>
</dbReference>
<dbReference type="Gene3D" id="3.40.50.10390">
    <property type="entry name" value="Gingipain r, domain 1"/>
    <property type="match status" value="1"/>
</dbReference>
<evidence type="ECO:0000259" key="2">
    <source>
        <dbReference type="Pfam" id="PF01364"/>
    </source>
</evidence>
<dbReference type="InterPro" id="IPR029031">
    <property type="entry name" value="Gingipain_N_sf"/>
</dbReference>
<comment type="caution">
    <text evidence="3">The sequence shown here is derived from an EMBL/GenBank/DDBJ whole genome shotgun (WGS) entry which is preliminary data.</text>
</comment>
<evidence type="ECO:0000256" key="1">
    <source>
        <dbReference type="ARBA" id="ARBA00022729"/>
    </source>
</evidence>
<dbReference type="AlphaFoldDB" id="X0WTR6"/>
<name>X0WTR6_9ZZZZ</name>
<feature type="non-terminal residue" evidence="3">
    <location>
        <position position="1"/>
    </location>
</feature>
<dbReference type="EMBL" id="BARS01049532">
    <property type="protein sequence ID" value="GAG34020.1"/>
    <property type="molecule type" value="Genomic_DNA"/>
</dbReference>
<dbReference type="InterPro" id="IPR001769">
    <property type="entry name" value="Gingipain"/>
</dbReference>
<feature type="domain" description="Gingipain" evidence="2">
    <location>
        <begin position="59"/>
        <end position="223"/>
    </location>
</feature>
<accession>X0WTR6</accession>
<reference evidence="3" key="1">
    <citation type="journal article" date="2014" name="Front. Microbiol.">
        <title>High frequency of phylogenetically diverse reductive dehalogenase-homologous genes in deep subseafloor sedimentary metagenomes.</title>
        <authorList>
            <person name="Kawai M."/>
            <person name="Futagami T."/>
            <person name="Toyoda A."/>
            <person name="Takaki Y."/>
            <person name="Nishi S."/>
            <person name="Hori S."/>
            <person name="Arai W."/>
            <person name="Tsubouchi T."/>
            <person name="Morono Y."/>
            <person name="Uchiyama I."/>
            <person name="Ito T."/>
            <person name="Fujiyama A."/>
            <person name="Inagaki F."/>
            <person name="Takami H."/>
        </authorList>
    </citation>
    <scope>NUCLEOTIDE SEQUENCE</scope>
    <source>
        <strain evidence="3">Expedition CK06-06</strain>
    </source>
</reference>
<evidence type="ECO:0000313" key="3">
    <source>
        <dbReference type="EMBL" id="GAG34020.1"/>
    </source>
</evidence>
<sequence>WVETLVYNPEITETYTMDLPIVEYPGGLCDPSDDYDYVIITTTKNGLDYWEVGGSLPYNWDSLMDKHEQDDGLKCTLVTIQDIDACTDYHNTTPLFNDLEAHIREFCKDAYEDWGIQYVFVGGDAEWIPARLMDSSAESKVDADIYWNHLDKTFNDDHDSSWGEEGDPGFDLYAELFIGRITCDTPQDVSNWMTKSFYYADSGDKYYLDNAAFYGGDTGWQCQGDDFIDYSAIKGTDRWLG</sequence>
<gene>
    <name evidence="3" type="ORF">S01H1_74080</name>
</gene>
<dbReference type="SUPFAM" id="SSF52129">
    <property type="entry name" value="Caspase-like"/>
    <property type="match status" value="1"/>
</dbReference>
<dbReference type="GO" id="GO:0008234">
    <property type="term" value="F:cysteine-type peptidase activity"/>
    <property type="evidence" value="ECO:0007669"/>
    <property type="project" value="InterPro"/>
</dbReference>
<dbReference type="InterPro" id="IPR029030">
    <property type="entry name" value="Caspase-like_dom_sf"/>
</dbReference>